<dbReference type="PANTHER" id="PTHR21197:SF0">
    <property type="entry name" value="UDP-GALACTOPYRANOSE MUTASE"/>
    <property type="match status" value="1"/>
</dbReference>
<feature type="transmembrane region" description="Helical" evidence="1">
    <location>
        <begin position="697"/>
        <end position="715"/>
    </location>
</feature>
<organism evidence="2 3">
    <name type="scientific">Puia dinghuensis</name>
    <dbReference type="NCBI Taxonomy" id="1792502"/>
    <lineage>
        <taxon>Bacteria</taxon>
        <taxon>Pseudomonadati</taxon>
        <taxon>Bacteroidota</taxon>
        <taxon>Chitinophagia</taxon>
        <taxon>Chitinophagales</taxon>
        <taxon>Chitinophagaceae</taxon>
        <taxon>Puia</taxon>
    </lineage>
</organism>
<dbReference type="Gene3D" id="3.50.50.60">
    <property type="entry name" value="FAD/NAD(P)-binding domain"/>
    <property type="match status" value="2"/>
</dbReference>
<feature type="transmembrane region" description="Helical" evidence="1">
    <location>
        <begin position="672"/>
        <end position="690"/>
    </location>
</feature>
<dbReference type="PANTHER" id="PTHR21197">
    <property type="entry name" value="UDP-GALACTOPYRANOSE MUTASE"/>
    <property type="match status" value="1"/>
</dbReference>
<keyword evidence="3" id="KW-1185">Reference proteome</keyword>
<dbReference type="GO" id="GO:0005829">
    <property type="term" value="C:cytosol"/>
    <property type="evidence" value="ECO:0007669"/>
    <property type="project" value="TreeGrafter"/>
</dbReference>
<dbReference type="Proteomes" id="UP000607559">
    <property type="component" value="Unassembled WGS sequence"/>
</dbReference>
<feature type="transmembrane region" description="Helical" evidence="1">
    <location>
        <begin position="576"/>
        <end position="596"/>
    </location>
</feature>
<reference evidence="2" key="2">
    <citation type="submission" date="2020-09" db="EMBL/GenBank/DDBJ databases">
        <authorList>
            <person name="Sun Q."/>
            <person name="Zhou Y."/>
        </authorList>
    </citation>
    <scope>NUCLEOTIDE SEQUENCE</scope>
    <source>
        <strain evidence="2">CGMCC 1.15448</strain>
    </source>
</reference>
<feature type="transmembrane region" description="Helical" evidence="1">
    <location>
        <begin position="992"/>
        <end position="1011"/>
    </location>
</feature>
<keyword evidence="1" id="KW-0812">Transmembrane</keyword>
<proteinExistence type="predicted"/>
<feature type="transmembrane region" description="Helical" evidence="1">
    <location>
        <begin position="1017"/>
        <end position="1037"/>
    </location>
</feature>
<comment type="caution">
    <text evidence="2">The sequence shown here is derived from an EMBL/GenBank/DDBJ whole genome shotgun (WGS) entry which is preliminary data.</text>
</comment>
<accession>A0A8J2XW71</accession>
<evidence type="ECO:0008006" key="4">
    <source>
        <dbReference type="Google" id="ProtNLM"/>
    </source>
</evidence>
<dbReference type="SUPFAM" id="SSF51971">
    <property type="entry name" value="Nucleotide-binding domain"/>
    <property type="match status" value="1"/>
</dbReference>
<evidence type="ECO:0000313" key="2">
    <source>
        <dbReference type="EMBL" id="GGB24050.1"/>
    </source>
</evidence>
<keyword evidence="1" id="KW-0472">Membrane</keyword>
<dbReference type="NCBIfam" id="NF005548">
    <property type="entry name" value="PRK07208.1-4"/>
    <property type="match status" value="1"/>
</dbReference>
<sequence length="1063" mass="122062">MPKKAIIIGAGPAGLSAAYELLKRTDIIPVILEKSGDIGGISKTVNYKGNRIDIGGHRFFSKSDRVMDWWLSIMPIQPMEEKQFTVTYQQKSRTIKPTGPSSTIDGTEQSDKIMLVRRRISRIYFLRKFFTYPIQLSLDTLKKLGVARTAGILASYICRRLFPRKPEKSLEDFFINRFGNKLYSLFFKDYTEKVWGVPCSQISAEWGAQRIKGISIGKALAHAANSFWHKKKPGDVSQKDTETSLIERFLYPKFGPGQLWEEVARQITEKGGSILFHTEVKNLISKVNQVVGVDAFNTQTQETDSYDGDYFFSTMPVQELIAGMDDVAPASVQEVARGLQYRDFITVGVLLKKMSPPGKRENENKSHILPDTWIYIQEKDVKVGRLQIFNNWSPFMVKDPDTVWVGMEYFCNKADDFWLQPDEAISSLAIKELDKMGLARVSDVLDSTVLRMEKTYPAYFGTYNRFDEVRQFVDGFENLFLVGRNGMHKYNNSDHSMLTAMVAVDNIIAGVTEKANIWEINTEQNYHEEKSTPEDQLQRETQRADLIKQRSTSGIEQVTPDLSFRTFLFENKQNKLYLWLAAIAIIIQFSLFKYWYPFPSFIHGDSFIYLDMARDNKDIDTLPIGYPRFLRLFSVFSNSDTALVTFQYLLIQCSALFLLFTIFYFYKPGKSIQRLLLAFIVLNPLFLHLANLVSSDALFLALSCTWFSLIIWIINRPSTRIIVLHALILSYAFTVRYNALIYPLLSAVAFGLSQLSIRKKILGLCLSVLLCSLFILYTGNRYKQLTGTWQFSPFSGWQMAGNALVAYRFVDSADHNKAPRQFESIDNMIRRFYATSRLPDGVLASSSFYMWARGMPLQRYMQRRFAGDTSADTLRKWASMGPFYTSYSGYLIRTYPIHYLRYFLWPNASNYYAPPVEYLEYYNGGEDYVDKNAQTWFGYRAQKIKSRFEDSRVYILSFYPILTGIVNVLFFCGLLCYLLLSGYRDKSPFPKLMAIAATIWLLNAGFAIFASPAALRFQAFPVILTTVFAVLVIDWMVQQMKAQVKQKMEGVNTPFSKGVNVMY</sequence>
<evidence type="ECO:0000256" key="1">
    <source>
        <dbReference type="SAM" id="Phobius"/>
    </source>
</evidence>
<dbReference type="NCBIfam" id="NF005546">
    <property type="entry name" value="PRK07208.1-2"/>
    <property type="match status" value="1"/>
</dbReference>
<dbReference type="GO" id="GO:0008767">
    <property type="term" value="F:UDP-galactopyranose mutase activity"/>
    <property type="evidence" value="ECO:0007669"/>
    <property type="project" value="TreeGrafter"/>
</dbReference>
<dbReference type="GO" id="GO:0050660">
    <property type="term" value="F:flavin adenine dinucleotide binding"/>
    <property type="evidence" value="ECO:0007669"/>
    <property type="project" value="TreeGrafter"/>
</dbReference>
<protein>
    <recommendedName>
        <fullName evidence="4">Protoporphyrinogen oxidase</fullName>
    </recommendedName>
</protein>
<keyword evidence="1" id="KW-1133">Transmembrane helix</keyword>
<reference evidence="2" key="1">
    <citation type="journal article" date="2014" name="Int. J. Syst. Evol. Microbiol.">
        <title>Complete genome sequence of Corynebacterium casei LMG S-19264T (=DSM 44701T), isolated from a smear-ripened cheese.</title>
        <authorList>
            <consortium name="US DOE Joint Genome Institute (JGI-PGF)"/>
            <person name="Walter F."/>
            <person name="Albersmeier A."/>
            <person name="Kalinowski J."/>
            <person name="Ruckert C."/>
        </authorList>
    </citation>
    <scope>NUCLEOTIDE SEQUENCE</scope>
    <source>
        <strain evidence="2">CGMCC 1.15448</strain>
    </source>
</reference>
<feature type="transmembrane region" description="Helical" evidence="1">
    <location>
        <begin position="953"/>
        <end position="980"/>
    </location>
</feature>
<dbReference type="InterPro" id="IPR036188">
    <property type="entry name" value="FAD/NAD-bd_sf"/>
</dbReference>
<feature type="transmembrane region" description="Helical" evidence="1">
    <location>
        <begin position="641"/>
        <end position="666"/>
    </location>
</feature>
<feature type="transmembrane region" description="Helical" evidence="1">
    <location>
        <begin position="721"/>
        <end position="749"/>
    </location>
</feature>
<dbReference type="Pfam" id="PF13450">
    <property type="entry name" value="NAD_binding_8"/>
    <property type="match status" value="1"/>
</dbReference>
<dbReference type="EMBL" id="BMJC01000007">
    <property type="protein sequence ID" value="GGB24050.1"/>
    <property type="molecule type" value="Genomic_DNA"/>
</dbReference>
<dbReference type="RefSeq" id="WP_188937857.1">
    <property type="nucleotide sequence ID" value="NZ_BMJC01000007.1"/>
</dbReference>
<dbReference type="AlphaFoldDB" id="A0A8J2XW71"/>
<evidence type="ECO:0000313" key="3">
    <source>
        <dbReference type="Proteomes" id="UP000607559"/>
    </source>
</evidence>
<gene>
    <name evidence="2" type="ORF">GCM10011511_54950</name>
</gene>
<name>A0A8J2XW71_9BACT</name>
<feature type="transmembrane region" description="Helical" evidence="1">
    <location>
        <begin position="761"/>
        <end position="779"/>
    </location>
</feature>